<feature type="repeat" description="TPR" evidence="3">
    <location>
        <begin position="521"/>
        <end position="554"/>
    </location>
</feature>
<evidence type="ECO:0000256" key="3">
    <source>
        <dbReference type="PROSITE-ProRule" id="PRU00339"/>
    </source>
</evidence>
<dbReference type="PROSITE" id="PS51257">
    <property type="entry name" value="PROKAR_LIPOPROTEIN"/>
    <property type="match status" value="1"/>
</dbReference>
<name>A0A7V5U0N8_9PROT</name>
<dbReference type="EMBL" id="DROP01000004">
    <property type="protein sequence ID" value="HHI88321.1"/>
    <property type="molecule type" value="Genomic_DNA"/>
</dbReference>
<dbReference type="SMART" id="SM00028">
    <property type="entry name" value="TPR"/>
    <property type="match status" value="5"/>
</dbReference>
<dbReference type="InterPro" id="IPR019734">
    <property type="entry name" value="TPR_rpt"/>
</dbReference>
<evidence type="ECO:0000256" key="2">
    <source>
        <dbReference type="ARBA" id="ARBA00022803"/>
    </source>
</evidence>
<organism evidence="5">
    <name type="scientific">Hellea balneolensis</name>
    <dbReference type="NCBI Taxonomy" id="287478"/>
    <lineage>
        <taxon>Bacteria</taxon>
        <taxon>Pseudomonadati</taxon>
        <taxon>Pseudomonadota</taxon>
        <taxon>Alphaproteobacteria</taxon>
        <taxon>Maricaulales</taxon>
        <taxon>Robiginitomaculaceae</taxon>
        <taxon>Hellea</taxon>
    </lineage>
</organism>
<dbReference type="InterPro" id="IPR051012">
    <property type="entry name" value="CellSynth/LPSAsmb/PSIAsmb"/>
</dbReference>
<keyword evidence="2 3" id="KW-0802">TPR repeat</keyword>
<dbReference type="PANTHER" id="PTHR45586">
    <property type="entry name" value="TPR REPEAT-CONTAINING PROTEIN PA4667"/>
    <property type="match status" value="1"/>
</dbReference>
<evidence type="ECO:0000313" key="5">
    <source>
        <dbReference type="EMBL" id="HHI88321.1"/>
    </source>
</evidence>
<feature type="signal peptide" evidence="4">
    <location>
        <begin position="1"/>
        <end position="20"/>
    </location>
</feature>
<dbReference type="Gene3D" id="1.25.40.10">
    <property type="entry name" value="Tetratricopeptide repeat domain"/>
    <property type="match status" value="3"/>
</dbReference>
<keyword evidence="1" id="KW-0677">Repeat</keyword>
<dbReference type="PROSITE" id="PS50005">
    <property type="entry name" value="TPR"/>
    <property type="match status" value="1"/>
</dbReference>
<proteinExistence type="predicted"/>
<reference evidence="5" key="1">
    <citation type="journal article" date="2020" name="mSystems">
        <title>Genome- and Community-Level Interaction Insights into Carbon Utilization and Element Cycling Functions of Hydrothermarchaeota in Hydrothermal Sediment.</title>
        <authorList>
            <person name="Zhou Z."/>
            <person name="Liu Y."/>
            <person name="Xu W."/>
            <person name="Pan J."/>
            <person name="Luo Z.H."/>
            <person name="Li M."/>
        </authorList>
    </citation>
    <scope>NUCLEOTIDE SEQUENCE [LARGE SCALE GENOMIC DNA]</scope>
    <source>
        <strain evidence="5">HyVt-538</strain>
    </source>
</reference>
<dbReference type="PANTHER" id="PTHR45586:SF1">
    <property type="entry name" value="LIPOPOLYSACCHARIDE ASSEMBLY PROTEIN B"/>
    <property type="match status" value="1"/>
</dbReference>
<evidence type="ECO:0000256" key="1">
    <source>
        <dbReference type="ARBA" id="ARBA00022737"/>
    </source>
</evidence>
<accession>A0A7V5U0N8</accession>
<comment type="caution">
    <text evidence="5">The sequence shown here is derived from an EMBL/GenBank/DDBJ whole genome shotgun (WGS) entry which is preliminary data.</text>
</comment>
<dbReference type="AlphaFoldDB" id="A0A7V5U0N8"/>
<dbReference type="Pfam" id="PF13432">
    <property type="entry name" value="TPR_16"/>
    <property type="match status" value="2"/>
</dbReference>
<dbReference type="SUPFAM" id="SSF48452">
    <property type="entry name" value="TPR-like"/>
    <property type="match status" value="3"/>
</dbReference>
<dbReference type="InterPro" id="IPR011990">
    <property type="entry name" value="TPR-like_helical_dom_sf"/>
</dbReference>
<dbReference type="Proteomes" id="UP000885806">
    <property type="component" value="Unassembled WGS sequence"/>
</dbReference>
<protein>
    <submittedName>
        <fullName evidence="5">Tetratricopeptide repeat protein</fullName>
    </submittedName>
</protein>
<sequence>MKKLYLLISGMCALGLVSCASTTGAVSSGVSSAFVGQKAKRDGQLYGDYIKASYAGKIGDVQASADLHSRLFARQPGNIELGQKAMVAAHVAGREALARTLATEVLSLDDKDVFARALLGAHRLAEGRYKKAIAMLQGAEGDTGMTAFNKLMLGWAQVGAGQNDEAMKTFGSLKGARFFKLMGQLQQAKLEQQTGLYSAADQDFKAVAKTDLAPVETVLSQARGKMMAGNKDEALKLLRDYAKSNKGLPSGPVQAMIKRIETDTTTDWKLSPEQQASRALTEMAFRFYAPQRQYKMAEIYLRLASGLDAGNDKAKLFLGVVLERIDRPDEAMEVYKSIPDTSDYAVSARLSESDILFTQKKYDQGIAVLKSIKSKASDRILQRAIGRAYLIQEDYAKALPFYEALIGSMHKDELKEDPSPRYLRGICLERLGRWPEAVKDFEFVLANRPDDADALNYLGYTWVDKGVNLPKAFKMIEKAVALQPDSGAIIDSLGWAHYKLGHLTKARDYLEDAAERSPTSATIIDHLGDVYWRLGRRKEARYQWQRALGLDPTPKERSRIITKLKSGLTKAKSGA</sequence>
<gene>
    <name evidence="5" type="ORF">ENK01_00075</name>
</gene>
<evidence type="ECO:0000256" key="4">
    <source>
        <dbReference type="SAM" id="SignalP"/>
    </source>
</evidence>
<feature type="chain" id="PRO_5031080985" evidence="4">
    <location>
        <begin position="21"/>
        <end position="575"/>
    </location>
</feature>
<keyword evidence="4" id="KW-0732">Signal</keyword>